<sequence>MWLARATARAIIVFARLLTGMRANWQGCIPAAVQRVYFANHSSHGDFVLIWGCLPPDLRTVTRPVAGADYWQKSPLRRFIGRDVFRALLIDRTRSEPGSDPVALMQAGLAAGDSLILFPEGTRNTTDARLLPFKSGIYHLARACPAVEFVPVWIDNLNRVMPKGEVVPVPLLCTVTFGEPLRLAADDSKEAFLARCREGLLALAPELE</sequence>
<dbReference type="SMART" id="SM00563">
    <property type="entry name" value="PlsC"/>
    <property type="match status" value="1"/>
</dbReference>
<keyword evidence="2 5" id="KW-0808">Transferase</keyword>
<dbReference type="SUPFAM" id="SSF69593">
    <property type="entry name" value="Glycerol-3-phosphate (1)-acyltransferase"/>
    <property type="match status" value="1"/>
</dbReference>
<dbReference type="PANTHER" id="PTHR10434">
    <property type="entry name" value="1-ACYL-SN-GLYCEROL-3-PHOSPHATE ACYLTRANSFERASE"/>
    <property type="match status" value="1"/>
</dbReference>
<dbReference type="AlphaFoldDB" id="A0A142JL23"/>
<dbReference type="OrthoDB" id="9808424at2"/>
<dbReference type="STRING" id="1796606.A2G96_14095"/>
<dbReference type="GO" id="GO:0003841">
    <property type="term" value="F:1-acylglycerol-3-phosphate O-acyltransferase activity"/>
    <property type="evidence" value="ECO:0007669"/>
    <property type="project" value="TreeGrafter"/>
</dbReference>
<protein>
    <submittedName>
        <fullName evidence="5">Acyl-phosphate glycerol 3-phosphate acyltransferase</fullName>
    </submittedName>
</protein>
<evidence type="ECO:0000313" key="5">
    <source>
        <dbReference type="EMBL" id="AMR78785.1"/>
    </source>
</evidence>
<evidence type="ECO:0000256" key="3">
    <source>
        <dbReference type="ARBA" id="ARBA00023315"/>
    </source>
</evidence>
<dbReference type="InterPro" id="IPR002123">
    <property type="entry name" value="Plipid/glycerol_acylTrfase"/>
</dbReference>
<name>A0A142JL23_9BURK</name>
<evidence type="ECO:0000313" key="6">
    <source>
        <dbReference type="Proteomes" id="UP000075238"/>
    </source>
</evidence>
<feature type="domain" description="Phospholipid/glycerol acyltransferase" evidence="4">
    <location>
        <begin position="35"/>
        <end position="157"/>
    </location>
</feature>
<evidence type="ECO:0000256" key="2">
    <source>
        <dbReference type="ARBA" id="ARBA00022679"/>
    </source>
</evidence>
<gene>
    <name evidence="5" type="ORF">A2G96_14095</name>
</gene>
<keyword evidence="6" id="KW-1185">Reference proteome</keyword>
<dbReference type="PANTHER" id="PTHR10434:SF11">
    <property type="entry name" value="1-ACYL-SN-GLYCEROL-3-PHOSPHATE ACYLTRANSFERASE"/>
    <property type="match status" value="1"/>
</dbReference>
<proteinExistence type="predicted"/>
<evidence type="ECO:0000259" key="4">
    <source>
        <dbReference type="SMART" id="SM00563"/>
    </source>
</evidence>
<dbReference type="RefSeq" id="WP_062800182.1">
    <property type="nucleotide sequence ID" value="NZ_CP014844.1"/>
</dbReference>
<dbReference type="CDD" id="cd07989">
    <property type="entry name" value="LPLAT_AGPAT-like"/>
    <property type="match status" value="1"/>
</dbReference>
<accession>A0A142JL23</accession>
<dbReference type="EMBL" id="CP014844">
    <property type="protein sequence ID" value="AMR78785.1"/>
    <property type="molecule type" value="Genomic_DNA"/>
</dbReference>
<dbReference type="Pfam" id="PF01553">
    <property type="entry name" value="Acyltransferase"/>
    <property type="match status" value="1"/>
</dbReference>
<dbReference type="Proteomes" id="UP000075238">
    <property type="component" value="Chromosome 1"/>
</dbReference>
<dbReference type="KEGG" id="cnan:A2G96_14095"/>
<comment type="pathway">
    <text evidence="1">Lipid metabolism.</text>
</comment>
<dbReference type="GO" id="GO:0006654">
    <property type="term" value="P:phosphatidic acid biosynthetic process"/>
    <property type="evidence" value="ECO:0007669"/>
    <property type="project" value="TreeGrafter"/>
</dbReference>
<reference evidence="5 6" key="1">
    <citation type="submission" date="2016-03" db="EMBL/GenBank/DDBJ databases">
        <title>Complete genome sequence of a novel chlorpyrifos degrading bacterium, Cupriavidus nantongensis sp. X1.</title>
        <authorList>
            <person name="Fang L."/>
        </authorList>
    </citation>
    <scope>NUCLEOTIDE SEQUENCE [LARGE SCALE GENOMIC DNA]</scope>
    <source>
        <strain evidence="5 6">X1</strain>
    </source>
</reference>
<keyword evidence="3 5" id="KW-0012">Acyltransferase</keyword>
<organism evidence="5 6">
    <name type="scientific">Cupriavidus nantongensis</name>
    <dbReference type="NCBI Taxonomy" id="1796606"/>
    <lineage>
        <taxon>Bacteria</taxon>
        <taxon>Pseudomonadati</taxon>
        <taxon>Pseudomonadota</taxon>
        <taxon>Betaproteobacteria</taxon>
        <taxon>Burkholderiales</taxon>
        <taxon>Burkholderiaceae</taxon>
        <taxon>Cupriavidus</taxon>
    </lineage>
</organism>
<evidence type="ECO:0000256" key="1">
    <source>
        <dbReference type="ARBA" id="ARBA00005189"/>
    </source>
</evidence>